<dbReference type="InterPro" id="IPR038770">
    <property type="entry name" value="Na+/solute_symporter_sf"/>
</dbReference>
<feature type="transmembrane region" description="Helical" evidence="2">
    <location>
        <begin position="246"/>
        <end position="266"/>
    </location>
</feature>
<gene>
    <name evidence="3" type="ORF">JX265_009193</name>
</gene>
<evidence type="ECO:0000256" key="1">
    <source>
        <dbReference type="SAM" id="MobiDB-lite"/>
    </source>
</evidence>
<dbReference type="EMBL" id="JAFIMR010000027">
    <property type="protein sequence ID" value="KAI1862479.1"/>
    <property type="molecule type" value="Genomic_DNA"/>
</dbReference>
<sequence>MAKDSRANGTTGCSESSNGAVRIVKRVLGFCIDNWLVFGFGIATLLAYFFPNVAARGGVIRSEYSILYGAIALIFFINGMQLSPQKLKQHVTNWRLHIIVQGIGFVVIPVLILILIRIVIAAGGLRGGIDVTVLVGMVVVSAIPTTIASNVVMTRNSGGDEAAAIIEVVIGNVLGPFIAPGLIYGFIPTDTEFDSVRPASPATLGPMYASVMKQLGLSVLIPLAVGQGLRWSWSTRVEWMLRTFRLAKVCSLCMVLLVWATFSGAFKTGAIYDLPKSSVVFNILMNLALYMVFTVVCYYSAYPPEFLSRPVNAIVADSKLGRHLPAVIRRALTMKKMPKDQVVAVCLCGAAKTQALGIPLADAMWGQHDNVMKSLIQIPVLLYTMEQVFTAQFLTILFRWWIQRDKRTDCDDDSEHAEQRQVVGNSSETSDGQGSKENEREVVNSLNAQRVHEKVAS</sequence>
<keyword evidence="2" id="KW-1133">Transmembrane helix</keyword>
<dbReference type="GO" id="GO:0005886">
    <property type="term" value="C:plasma membrane"/>
    <property type="evidence" value="ECO:0007669"/>
    <property type="project" value="TreeGrafter"/>
</dbReference>
<feature type="transmembrane region" description="Helical" evidence="2">
    <location>
        <begin position="27"/>
        <end position="50"/>
    </location>
</feature>
<feature type="transmembrane region" description="Helical" evidence="2">
    <location>
        <begin position="278"/>
        <end position="299"/>
    </location>
</feature>
<feature type="transmembrane region" description="Helical" evidence="2">
    <location>
        <begin position="164"/>
        <end position="187"/>
    </location>
</feature>
<protein>
    <recommendedName>
        <fullName evidence="5">Sodium/bile acid cotransporter</fullName>
    </recommendedName>
</protein>
<dbReference type="InterPro" id="IPR016833">
    <property type="entry name" value="Put_Na-Bile_cotransptr"/>
</dbReference>
<dbReference type="PANTHER" id="PTHR18640">
    <property type="entry name" value="SOLUTE CARRIER FAMILY 10 MEMBER 7"/>
    <property type="match status" value="1"/>
</dbReference>
<keyword evidence="4" id="KW-1185">Reference proteome</keyword>
<feature type="transmembrane region" description="Helical" evidence="2">
    <location>
        <begin position="207"/>
        <end position="225"/>
    </location>
</feature>
<accession>A0A9P9WGQ2</accession>
<feature type="transmembrane region" description="Helical" evidence="2">
    <location>
        <begin position="65"/>
        <end position="82"/>
    </location>
</feature>
<feature type="transmembrane region" description="Helical" evidence="2">
    <location>
        <begin position="103"/>
        <end position="125"/>
    </location>
</feature>
<feature type="compositionally biased region" description="Polar residues" evidence="1">
    <location>
        <begin position="422"/>
        <end position="433"/>
    </location>
</feature>
<keyword evidence="2" id="KW-0472">Membrane</keyword>
<feature type="transmembrane region" description="Helical" evidence="2">
    <location>
        <begin position="381"/>
        <end position="402"/>
    </location>
</feature>
<reference evidence="3" key="1">
    <citation type="submission" date="2021-03" db="EMBL/GenBank/DDBJ databases">
        <title>Revisited historic fungal species revealed as producer of novel bioactive compounds through whole genome sequencing and comparative genomics.</title>
        <authorList>
            <person name="Vignolle G.A."/>
            <person name="Hochenegger N."/>
            <person name="Mach R.L."/>
            <person name="Mach-Aigner A.R."/>
            <person name="Javad Rahimi M."/>
            <person name="Salim K.A."/>
            <person name="Chan C.M."/>
            <person name="Lim L.B.L."/>
            <person name="Cai F."/>
            <person name="Druzhinina I.S."/>
            <person name="U'Ren J.M."/>
            <person name="Derntl C."/>
        </authorList>
    </citation>
    <scope>NUCLEOTIDE SEQUENCE</scope>
    <source>
        <strain evidence="3">TUCIM 5799</strain>
    </source>
</reference>
<keyword evidence="2" id="KW-0812">Transmembrane</keyword>
<comment type="caution">
    <text evidence="3">The sequence shown here is derived from an EMBL/GenBank/DDBJ whole genome shotgun (WGS) entry which is preliminary data.</text>
</comment>
<evidence type="ECO:0000256" key="2">
    <source>
        <dbReference type="SAM" id="Phobius"/>
    </source>
</evidence>
<dbReference type="PANTHER" id="PTHR18640:SF5">
    <property type="entry name" value="SODIUM_BILE ACID COTRANSPORTER 7"/>
    <property type="match status" value="1"/>
</dbReference>
<name>A0A9P9WGQ2_9PEZI</name>
<evidence type="ECO:0008006" key="5">
    <source>
        <dbReference type="Google" id="ProtNLM"/>
    </source>
</evidence>
<proteinExistence type="predicted"/>
<feature type="transmembrane region" description="Helical" evidence="2">
    <location>
        <begin position="131"/>
        <end position="152"/>
    </location>
</feature>
<dbReference type="Pfam" id="PF13593">
    <property type="entry name" value="SBF_like"/>
    <property type="match status" value="1"/>
</dbReference>
<evidence type="ECO:0000313" key="4">
    <source>
        <dbReference type="Proteomes" id="UP000829685"/>
    </source>
</evidence>
<feature type="region of interest" description="Disordered" evidence="1">
    <location>
        <begin position="409"/>
        <end position="457"/>
    </location>
</feature>
<dbReference type="AlphaFoldDB" id="A0A9P9WGQ2"/>
<dbReference type="Gene3D" id="1.20.1530.20">
    <property type="match status" value="1"/>
</dbReference>
<feature type="transmembrane region" description="Helical" evidence="2">
    <location>
        <begin position="342"/>
        <end position="361"/>
    </location>
</feature>
<dbReference type="Proteomes" id="UP000829685">
    <property type="component" value="Unassembled WGS sequence"/>
</dbReference>
<evidence type="ECO:0000313" key="3">
    <source>
        <dbReference type="EMBL" id="KAI1862479.1"/>
    </source>
</evidence>
<organism evidence="3 4">
    <name type="scientific">Neoarthrinium moseri</name>
    <dbReference type="NCBI Taxonomy" id="1658444"/>
    <lineage>
        <taxon>Eukaryota</taxon>
        <taxon>Fungi</taxon>
        <taxon>Dikarya</taxon>
        <taxon>Ascomycota</taxon>
        <taxon>Pezizomycotina</taxon>
        <taxon>Sordariomycetes</taxon>
        <taxon>Xylariomycetidae</taxon>
        <taxon>Amphisphaeriales</taxon>
        <taxon>Apiosporaceae</taxon>
        <taxon>Neoarthrinium</taxon>
    </lineage>
</organism>